<keyword evidence="1" id="KW-0472">Membrane</keyword>
<evidence type="ECO:0000256" key="1">
    <source>
        <dbReference type="SAM" id="Phobius"/>
    </source>
</evidence>
<dbReference type="Proteomes" id="UP001431783">
    <property type="component" value="Unassembled WGS sequence"/>
</dbReference>
<proteinExistence type="predicted"/>
<feature type="transmembrane region" description="Helical" evidence="1">
    <location>
        <begin position="107"/>
        <end position="127"/>
    </location>
</feature>
<dbReference type="AlphaFoldDB" id="A0AAW1VCV6"/>
<reference evidence="2 3" key="1">
    <citation type="submission" date="2023-03" db="EMBL/GenBank/DDBJ databases">
        <title>Genome insight into feeding habits of ladybird beetles.</title>
        <authorList>
            <person name="Li H.-S."/>
            <person name="Huang Y.-H."/>
            <person name="Pang H."/>
        </authorList>
    </citation>
    <scope>NUCLEOTIDE SEQUENCE [LARGE SCALE GENOMIC DNA]</scope>
    <source>
        <strain evidence="2">SYSU_2023b</strain>
        <tissue evidence="2">Whole body</tissue>
    </source>
</reference>
<accession>A0AAW1VCV6</accession>
<protein>
    <submittedName>
        <fullName evidence="2">Uncharacterized protein</fullName>
    </submittedName>
</protein>
<name>A0AAW1VCV6_9CUCU</name>
<comment type="caution">
    <text evidence="2">The sequence shown here is derived from an EMBL/GenBank/DDBJ whole genome shotgun (WGS) entry which is preliminary data.</text>
</comment>
<gene>
    <name evidence="2" type="ORF">WA026_013356</name>
</gene>
<sequence>MAVDTQLYVLSSLLFYLSHRLRISINYIGGFAIAAAVCLQGTTVMTTNFEGLLRYNPRSLPTEAHFLRPQYTVSYSGTVSNLTPYVTVFLIGILYAKKKNSDFLNTVASKFVWHIVFVCLPLISAQLYNYHFSRIIETLMAVTLRPLFSSGIAIGFLGMATNTGGRRIFST</sequence>
<keyword evidence="1" id="KW-1133">Transmembrane helix</keyword>
<feature type="transmembrane region" description="Helical" evidence="1">
    <location>
        <begin position="73"/>
        <end position="95"/>
    </location>
</feature>
<keyword evidence="1" id="KW-0812">Transmembrane</keyword>
<keyword evidence="3" id="KW-1185">Reference proteome</keyword>
<evidence type="ECO:0000313" key="2">
    <source>
        <dbReference type="EMBL" id="KAK9891024.1"/>
    </source>
</evidence>
<evidence type="ECO:0000313" key="3">
    <source>
        <dbReference type="Proteomes" id="UP001431783"/>
    </source>
</evidence>
<dbReference type="EMBL" id="JARQZJ010000127">
    <property type="protein sequence ID" value="KAK9891024.1"/>
    <property type="molecule type" value="Genomic_DNA"/>
</dbReference>
<organism evidence="2 3">
    <name type="scientific">Henosepilachna vigintioctopunctata</name>
    <dbReference type="NCBI Taxonomy" id="420089"/>
    <lineage>
        <taxon>Eukaryota</taxon>
        <taxon>Metazoa</taxon>
        <taxon>Ecdysozoa</taxon>
        <taxon>Arthropoda</taxon>
        <taxon>Hexapoda</taxon>
        <taxon>Insecta</taxon>
        <taxon>Pterygota</taxon>
        <taxon>Neoptera</taxon>
        <taxon>Endopterygota</taxon>
        <taxon>Coleoptera</taxon>
        <taxon>Polyphaga</taxon>
        <taxon>Cucujiformia</taxon>
        <taxon>Coccinelloidea</taxon>
        <taxon>Coccinellidae</taxon>
        <taxon>Epilachninae</taxon>
        <taxon>Epilachnini</taxon>
        <taxon>Henosepilachna</taxon>
    </lineage>
</organism>
<feature type="transmembrane region" description="Helical" evidence="1">
    <location>
        <begin position="27"/>
        <end position="53"/>
    </location>
</feature>